<dbReference type="Proteomes" id="UP000242770">
    <property type="component" value="Unassembled WGS sequence"/>
</dbReference>
<evidence type="ECO:0000256" key="1">
    <source>
        <dbReference type="SAM" id="MobiDB-lite"/>
    </source>
</evidence>
<dbReference type="EMBL" id="CCFA01001228">
    <property type="protein sequence ID" value="CDW97087.1"/>
    <property type="molecule type" value="Genomic_DNA"/>
</dbReference>
<sequence>MLLLRRGKKSRDELRLGVRFSFREERIPELQLFPPAFSSRTENAAVPQTLTNPGHLVEALAWPRHAVEEGSGSSYAPTSRTPPVLLNLLSPWQASSSNIVDHPALQTPPSEISSSNLVAHNPASRTPTLQAPSSEPIADNPTFQTLEGGPITVLPVPSELRGQISVSRYIPAFRQMPGGRTWGPYLVGMPLFLQQSYPLSTYLSFSISTKVPTLMSVRTTIWDALQSRGVSPGLVSTLGTAMQGDYLWPPVEIVGTRAGALDIPAHMRSQRIRQAISERLGSHSRLNPSLFNLKVQVDGVDRHRLVVPVRDHKFVHVAQAPEASQLWLFFEGVWPNVHYGLSASNRLTFLGATYLRRYAEKVLLEANVAKVAFPSLAA</sequence>
<reference evidence="3" key="1">
    <citation type="submission" date="2014-06" db="EMBL/GenBank/DDBJ databases">
        <authorList>
            <person name="Berkman P.J."/>
        </authorList>
    </citation>
    <scope>NUCLEOTIDE SEQUENCE [LARGE SCALE GENOMIC DNA]</scope>
</reference>
<protein>
    <submittedName>
        <fullName evidence="2">Uncharacterized protein</fullName>
    </submittedName>
</protein>
<gene>
    <name evidence="2" type="primary">SSCI23440.1</name>
</gene>
<evidence type="ECO:0000313" key="3">
    <source>
        <dbReference type="Proteomes" id="UP000242770"/>
    </source>
</evidence>
<organism evidence="2 3">
    <name type="scientific">Sporisorium scitamineum</name>
    <dbReference type="NCBI Taxonomy" id="49012"/>
    <lineage>
        <taxon>Eukaryota</taxon>
        <taxon>Fungi</taxon>
        <taxon>Dikarya</taxon>
        <taxon>Basidiomycota</taxon>
        <taxon>Ustilaginomycotina</taxon>
        <taxon>Ustilaginomycetes</taxon>
        <taxon>Ustilaginales</taxon>
        <taxon>Ustilaginaceae</taxon>
        <taxon>Sporisorium</taxon>
    </lineage>
</organism>
<keyword evidence="3" id="KW-1185">Reference proteome</keyword>
<proteinExistence type="predicted"/>
<accession>A0A0F7S2E5</accession>
<evidence type="ECO:0000313" key="2">
    <source>
        <dbReference type="EMBL" id="CDW97087.1"/>
    </source>
</evidence>
<name>A0A0F7S2E5_9BASI</name>
<dbReference type="AlphaFoldDB" id="A0A0F7S2E5"/>
<feature type="compositionally biased region" description="Polar residues" evidence="1">
    <location>
        <begin position="107"/>
        <end position="133"/>
    </location>
</feature>
<feature type="region of interest" description="Disordered" evidence="1">
    <location>
        <begin position="101"/>
        <end position="139"/>
    </location>
</feature>